<comment type="catalytic activity">
    <reaction evidence="6">
        <text>(R)-pantoate + NADP(+) = 2-dehydropantoate + NADPH + H(+)</text>
        <dbReference type="Rhea" id="RHEA:16233"/>
        <dbReference type="ChEBI" id="CHEBI:11561"/>
        <dbReference type="ChEBI" id="CHEBI:15378"/>
        <dbReference type="ChEBI" id="CHEBI:15980"/>
        <dbReference type="ChEBI" id="CHEBI:57783"/>
        <dbReference type="ChEBI" id="CHEBI:58349"/>
        <dbReference type="EC" id="1.1.1.169"/>
    </reaction>
</comment>
<dbReference type="Proteomes" id="UP001379945">
    <property type="component" value="Unassembled WGS sequence"/>
</dbReference>
<dbReference type="EMBL" id="JBBUTI010000005">
    <property type="protein sequence ID" value="MEK8046415.1"/>
    <property type="molecule type" value="Genomic_DNA"/>
</dbReference>
<dbReference type="InterPro" id="IPR013752">
    <property type="entry name" value="KPA_reductase"/>
</dbReference>
<evidence type="ECO:0000256" key="3">
    <source>
        <dbReference type="ARBA" id="ARBA00019465"/>
    </source>
</evidence>
<dbReference type="SUPFAM" id="SSF48179">
    <property type="entry name" value="6-phosphogluconate dehydrogenase C-terminal domain-like"/>
    <property type="match status" value="1"/>
</dbReference>
<dbReference type="InterPro" id="IPR036291">
    <property type="entry name" value="NAD(P)-bd_dom_sf"/>
</dbReference>
<proteinExistence type="predicted"/>
<evidence type="ECO:0000313" key="10">
    <source>
        <dbReference type="Proteomes" id="UP001379945"/>
    </source>
</evidence>
<protein>
    <recommendedName>
        <fullName evidence="3">2-dehydropantoate 2-reductase</fullName>
        <ecNumber evidence="2">1.1.1.169</ecNumber>
    </recommendedName>
    <alternativeName>
        <fullName evidence="5">Ketopantoate reductase</fullName>
    </alternativeName>
</protein>
<dbReference type="Gene3D" id="3.40.50.720">
    <property type="entry name" value="NAD(P)-binding Rossmann-like Domain"/>
    <property type="match status" value="1"/>
</dbReference>
<dbReference type="Pfam" id="PF08546">
    <property type="entry name" value="ApbA_C"/>
    <property type="match status" value="1"/>
</dbReference>
<evidence type="ECO:0000256" key="5">
    <source>
        <dbReference type="ARBA" id="ARBA00032024"/>
    </source>
</evidence>
<feature type="domain" description="Ketopantoate reductase N-terminal" evidence="7">
    <location>
        <begin position="3"/>
        <end position="108"/>
    </location>
</feature>
<keyword evidence="10" id="KW-1185">Reference proteome</keyword>
<evidence type="ECO:0000256" key="6">
    <source>
        <dbReference type="ARBA" id="ARBA00048793"/>
    </source>
</evidence>
<dbReference type="Pfam" id="PF02558">
    <property type="entry name" value="ApbA"/>
    <property type="match status" value="1"/>
</dbReference>
<evidence type="ECO:0000259" key="8">
    <source>
        <dbReference type="Pfam" id="PF08546"/>
    </source>
</evidence>
<name>A0ABU9C585_9BURK</name>
<dbReference type="Gene3D" id="1.10.1040.10">
    <property type="entry name" value="N-(1-d-carboxylethyl)-l-norvaline Dehydrogenase, domain 2"/>
    <property type="match status" value="1"/>
</dbReference>
<dbReference type="InterPro" id="IPR013328">
    <property type="entry name" value="6PGD_dom2"/>
</dbReference>
<gene>
    <name evidence="9" type="ORF">AACH00_08675</name>
</gene>
<evidence type="ECO:0000256" key="4">
    <source>
        <dbReference type="ARBA" id="ARBA00022655"/>
    </source>
</evidence>
<reference evidence="9 10" key="1">
    <citation type="submission" date="2024-04" db="EMBL/GenBank/DDBJ databases">
        <title>Novel species of the genus Ideonella isolated from streams.</title>
        <authorList>
            <person name="Lu H."/>
        </authorList>
    </citation>
    <scope>NUCLEOTIDE SEQUENCE [LARGE SCALE GENOMIC DNA]</scope>
    <source>
        <strain evidence="9 10">LYT19W</strain>
    </source>
</reference>
<dbReference type="NCBIfam" id="NF005089">
    <property type="entry name" value="PRK06522.1-4"/>
    <property type="match status" value="1"/>
</dbReference>
<dbReference type="GO" id="GO:0008677">
    <property type="term" value="F:2-dehydropantoate 2-reductase activity"/>
    <property type="evidence" value="ECO:0007669"/>
    <property type="project" value="UniProtKB-EC"/>
</dbReference>
<sequence length="334" mass="34600">MKICIYGAGAIGGFIGARLASLGAHEVSAVARGDTLLALQARGFNLQDAQGRVLVDATPVRAVADPAELGPQDLVVVAVKGPAMGAVAANIAPLLGPHTIVLPAMNGVPWWFLQGLPGVGDLGKAPLESVDPGGRIAAAIALSHVVGCVVHASTFTVVPGVVGHKMGQGLIIGEAFGEVSPRVEAVAEVLRSAGFDVTASPHLRQDLWYKLWGNLTMNPVSALTGANIEQIHADPLLLGFCSAAMREAQAIGERIGCPINQTPEDRHQVTAKLGAFKTSMLQDVEAGRALELDAIVTAVREIGLRVGVATPTIDGLLGLSRVFARQRGLYPLAN</sequence>
<comment type="caution">
    <text evidence="9">The sequence shown here is derived from an EMBL/GenBank/DDBJ whole genome shotgun (WGS) entry which is preliminary data.</text>
</comment>
<evidence type="ECO:0000259" key="7">
    <source>
        <dbReference type="Pfam" id="PF02558"/>
    </source>
</evidence>
<dbReference type="PANTHER" id="PTHR21708">
    <property type="entry name" value="PROBABLE 2-DEHYDROPANTOATE 2-REDUCTASE"/>
    <property type="match status" value="1"/>
</dbReference>
<dbReference type="RefSeq" id="WP_341398702.1">
    <property type="nucleotide sequence ID" value="NZ_JBBUTI010000005.1"/>
</dbReference>
<dbReference type="EC" id="1.1.1.169" evidence="2"/>
<evidence type="ECO:0000313" key="9">
    <source>
        <dbReference type="EMBL" id="MEK8046415.1"/>
    </source>
</evidence>
<organism evidence="9 10">
    <name type="scientific">Ideonella margarita</name>
    <dbReference type="NCBI Taxonomy" id="2984191"/>
    <lineage>
        <taxon>Bacteria</taxon>
        <taxon>Pseudomonadati</taxon>
        <taxon>Pseudomonadota</taxon>
        <taxon>Betaproteobacteria</taxon>
        <taxon>Burkholderiales</taxon>
        <taxon>Sphaerotilaceae</taxon>
        <taxon>Ideonella</taxon>
    </lineage>
</organism>
<dbReference type="InterPro" id="IPR051402">
    <property type="entry name" value="KPR-Related"/>
</dbReference>
<keyword evidence="9" id="KW-0560">Oxidoreductase</keyword>
<dbReference type="InterPro" id="IPR008927">
    <property type="entry name" value="6-PGluconate_DH-like_C_sf"/>
</dbReference>
<dbReference type="PANTHER" id="PTHR21708:SF45">
    <property type="entry name" value="2-DEHYDROPANTOATE 2-REDUCTASE"/>
    <property type="match status" value="1"/>
</dbReference>
<keyword evidence="4" id="KW-0566">Pantothenate biosynthesis</keyword>
<evidence type="ECO:0000256" key="2">
    <source>
        <dbReference type="ARBA" id="ARBA00013014"/>
    </source>
</evidence>
<evidence type="ECO:0000256" key="1">
    <source>
        <dbReference type="ARBA" id="ARBA00004994"/>
    </source>
</evidence>
<accession>A0ABU9C585</accession>
<comment type="pathway">
    <text evidence="1">Cofactor biosynthesis; (R)-pantothenate biosynthesis; (R)-pantoate from 3-methyl-2-oxobutanoate: step 2/2.</text>
</comment>
<dbReference type="InterPro" id="IPR013332">
    <property type="entry name" value="KPR_N"/>
</dbReference>
<dbReference type="SUPFAM" id="SSF51735">
    <property type="entry name" value="NAD(P)-binding Rossmann-fold domains"/>
    <property type="match status" value="1"/>
</dbReference>
<feature type="domain" description="Ketopantoate reductase C-terminal" evidence="8">
    <location>
        <begin position="203"/>
        <end position="321"/>
    </location>
</feature>